<evidence type="ECO:0000256" key="1">
    <source>
        <dbReference type="SAM" id="Phobius"/>
    </source>
</evidence>
<dbReference type="PANTHER" id="PTHR22941">
    <property type="entry name" value="SERPENTINE RECEPTOR"/>
    <property type="match status" value="1"/>
</dbReference>
<evidence type="ECO:0000313" key="6">
    <source>
        <dbReference type="WBParaSite" id="BXY_0875400.1"/>
    </source>
</evidence>
<protein>
    <submittedName>
        <fullName evidence="2">(pine wood nematode) hypothetical protein</fullName>
    </submittedName>
</protein>
<evidence type="ECO:0000313" key="2">
    <source>
        <dbReference type="EMBL" id="CAD5207955.1"/>
    </source>
</evidence>
<dbReference type="Pfam" id="PF10318">
    <property type="entry name" value="7TM_GPCR_Srh"/>
    <property type="match status" value="1"/>
</dbReference>
<keyword evidence="1" id="KW-0812">Transmembrane</keyword>
<feature type="transmembrane region" description="Helical" evidence="1">
    <location>
        <begin position="16"/>
        <end position="38"/>
    </location>
</feature>
<keyword evidence="5" id="KW-1185">Reference proteome</keyword>
<reference evidence="6" key="1">
    <citation type="submission" date="2016-11" db="UniProtKB">
        <authorList>
            <consortium name="WormBaseParasite"/>
        </authorList>
    </citation>
    <scope>IDENTIFICATION</scope>
</reference>
<proteinExistence type="predicted"/>
<accession>A0A1I7S6W5</accession>
<dbReference type="EMBL" id="CAJFCV020000001">
    <property type="protein sequence ID" value="CAG9079675.1"/>
    <property type="molecule type" value="Genomic_DNA"/>
</dbReference>
<dbReference type="Proteomes" id="UP000582659">
    <property type="component" value="Unassembled WGS sequence"/>
</dbReference>
<feature type="transmembrane region" description="Helical" evidence="1">
    <location>
        <begin position="249"/>
        <end position="271"/>
    </location>
</feature>
<sequence length="335" mass="37917">MLLSPDEFPSPEALNFYVVYCQVIFCVTTIVVIFTLVVMTISSTQSMRVYHYYLVNEIVWSYLCDAICSGSALIAMQPLPCLAFLGGLSPFASSQPRVIAAVAIFIISGRSAAICLQCFYRVFQSVPPQMSAYRVLYRLFNDYVVLAFLVFTMIVFATLWVPMSIFFPDQDQQKQLLLDTDPTLQTIYTRLPHIICFAGGTRIGGSLTMAIALLILIPAIGIFMVYLLYRQLKRSKRPEKTIHLHLMLLRSLAIQAFVLFMFIVVPAYILILLPMFGMRSAPKLSMCCAVVYFLETNMECLMLLWCVKPYREGCLRVFRIGKAEIPSLLVRSSSN</sequence>
<keyword evidence="1" id="KW-1133">Transmembrane helix</keyword>
<feature type="transmembrane region" description="Helical" evidence="1">
    <location>
        <begin position="99"/>
        <end position="123"/>
    </location>
</feature>
<evidence type="ECO:0000313" key="3">
    <source>
        <dbReference type="EMBL" id="CAG9079675.1"/>
    </source>
</evidence>
<dbReference type="PANTHER" id="PTHR22941:SF26">
    <property type="entry name" value="SERPENTINE RECEPTOR, CLASS H"/>
    <property type="match status" value="1"/>
</dbReference>
<dbReference type="InterPro" id="IPR053220">
    <property type="entry name" value="Nematode_rcpt-like_serp_H"/>
</dbReference>
<gene>
    <name evidence="2" type="ORF">BXYJ_LOCUS191</name>
</gene>
<dbReference type="InterPro" id="IPR019422">
    <property type="entry name" value="7TM_GPCR_serpentine_rcpt_Srh"/>
</dbReference>
<dbReference type="WBParaSite" id="BXY_0875400.1">
    <property type="protein sequence ID" value="BXY_0875400.1"/>
    <property type="gene ID" value="BXY_0875400"/>
</dbReference>
<dbReference type="AlphaFoldDB" id="A0A1I7S6W5"/>
<dbReference type="Proteomes" id="UP000659654">
    <property type="component" value="Unassembled WGS sequence"/>
</dbReference>
<evidence type="ECO:0000313" key="5">
    <source>
        <dbReference type="Proteomes" id="UP000659654"/>
    </source>
</evidence>
<keyword evidence="1" id="KW-0472">Membrane</keyword>
<reference evidence="3" key="2">
    <citation type="submission" date="2020-08" db="EMBL/GenBank/DDBJ databases">
        <authorList>
            <person name="Kikuchi T."/>
        </authorList>
    </citation>
    <scope>NUCLEOTIDE SEQUENCE</scope>
    <source>
        <strain evidence="2">Ka4C1</strain>
    </source>
</reference>
<name>A0A1I7S6W5_BURXY</name>
<feature type="transmembrane region" description="Helical" evidence="1">
    <location>
        <begin position="59"/>
        <end position="79"/>
    </location>
</feature>
<feature type="transmembrane region" description="Helical" evidence="1">
    <location>
        <begin position="143"/>
        <end position="167"/>
    </location>
</feature>
<dbReference type="EMBL" id="CAJFDI010000001">
    <property type="protein sequence ID" value="CAD5207955.1"/>
    <property type="molecule type" value="Genomic_DNA"/>
</dbReference>
<organism evidence="4 6">
    <name type="scientific">Bursaphelenchus xylophilus</name>
    <name type="common">Pinewood nematode worm</name>
    <name type="synonym">Aphelenchoides xylophilus</name>
    <dbReference type="NCBI Taxonomy" id="6326"/>
    <lineage>
        <taxon>Eukaryota</taxon>
        <taxon>Metazoa</taxon>
        <taxon>Ecdysozoa</taxon>
        <taxon>Nematoda</taxon>
        <taxon>Chromadorea</taxon>
        <taxon>Rhabditida</taxon>
        <taxon>Tylenchina</taxon>
        <taxon>Tylenchomorpha</taxon>
        <taxon>Aphelenchoidea</taxon>
        <taxon>Aphelenchoididae</taxon>
        <taxon>Bursaphelenchus</taxon>
    </lineage>
</organism>
<feature type="transmembrane region" description="Helical" evidence="1">
    <location>
        <begin position="207"/>
        <end position="229"/>
    </location>
</feature>
<dbReference type="Proteomes" id="UP000095284">
    <property type="component" value="Unplaced"/>
</dbReference>
<evidence type="ECO:0000313" key="4">
    <source>
        <dbReference type="Proteomes" id="UP000095284"/>
    </source>
</evidence>